<dbReference type="OrthoDB" id="2874149at2759"/>
<sequence>MYALTPYPITPIGCFMGVVLTLLPLISHVRKLGLGVWGFALWTAVGNFITFVNSIIWHNNVDIVAPVWCDISTKLQVGAGFGTIASSSVISLHLYRITNRRASIESRGQKRKRVVYELLLVIGFPLLLMGLNVIVQPVRFDIVEEIGCLQTIYSYVGYFIQYVPMFLLCMVCAILAPLTLRTFIRHRKEMDEFLSSGQGITRMVMACLNTMLNLPATVFIILSNVVAGQDSGLNQPFISWKNVHDQAPGLSLSSIVQTPASEWSEDTQALILVKWNEWFFVVAAVVFFAVFGTFPEMRRYYHSALWYIPERLGHKRRRTSELEATSDIAFNSNPNKQQRVQLRHNK</sequence>
<keyword evidence="4 10" id="KW-0812">Transmembrane</keyword>
<feature type="transmembrane region" description="Helical" evidence="10">
    <location>
        <begin position="200"/>
        <end position="222"/>
    </location>
</feature>
<keyword evidence="6" id="KW-0297">G-protein coupled receptor</keyword>
<dbReference type="PANTHER" id="PTHR28097:SF1">
    <property type="entry name" value="PHEROMONE A FACTOR RECEPTOR"/>
    <property type="match status" value="1"/>
</dbReference>
<accession>A0A0H2RIF6</accession>
<feature type="transmembrane region" description="Helical" evidence="10">
    <location>
        <begin position="278"/>
        <end position="294"/>
    </location>
</feature>
<dbReference type="GO" id="GO:0005886">
    <property type="term" value="C:plasma membrane"/>
    <property type="evidence" value="ECO:0007669"/>
    <property type="project" value="TreeGrafter"/>
</dbReference>
<comment type="subcellular location">
    <subcellularLocation>
        <location evidence="1">Membrane</location>
        <topology evidence="1">Multi-pass membrane protein</topology>
    </subcellularLocation>
</comment>
<keyword evidence="12" id="KW-1185">Reference proteome</keyword>
<dbReference type="InterPro" id="IPR001499">
    <property type="entry name" value="GPCR_STE3"/>
</dbReference>
<feature type="transmembrane region" description="Helical" evidence="10">
    <location>
        <begin position="115"/>
        <end position="135"/>
    </location>
</feature>
<keyword evidence="5 10" id="KW-1133">Transmembrane helix</keyword>
<comment type="similarity">
    <text evidence="2">Belongs to the G-protein coupled receptor 4 family.</text>
</comment>
<evidence type="ECO:0000256" key="7">
    <source>
        <dbReference type="ARBA" id="ARBA00023136"/>
    </source>
</evidence>
<keyword evidence="8 11" id="KW-0675">Receptor</keyword>
<keyword evidence="3" id="KW-0589">Pheromone response</keyword>
<dbReference type="PRINTS" id="PR00899">
    <property type="entry name" value="GPCRSTE3"/>
</dbReference>
<evidence type="ECO:0000256" key="10">
    <source>
        <dbReference type="SAM" id="Phobius"/>
    </source>
</evidence>
<keyword evidence="7 10" id="KW-0472">Membrane</keyword>
<feature type="transmembrane region" description="Helical" evidence="10">
    <location>
        <begin position="34"/>
        <end position="57"/>
    </location>
</feature>
<evidence type="ECO:0000256" key="6">
    <source>
        <dbReference type="ARBA" id="ARBA00023040"/>
    </source>
</evidence>
<dbReference type="GO" id="GO:0000750">
    <property type="term" value="P:pheromone-dependent signal transduction involved in conjugation with cellular fusion"/>
    <property type="evidence" value="ECO:0007669"/>
    <property type="project" value="TreeGrafter"/>
</dbReference>
<dbReference type="GO" id="GO:0004932">
    <property type="term" value="F:mating-type factor pheromone receptor activity"/>
    <property type="evidence" value="ECO:0007669"/>
    <property type="project" value="InterPro"/>
</dbReference>
<dbReference type="InParanoid" id="A0A0H2RIF6"/>
<feature type="transmembrane region" description="Helical" evidence="10">
    <location>
        <begin position="77"/>
        <end position="95"/>
    </location>
</feature>
<evidence type="ECO:0000256" key="5">
    <source>
        <dbReference type="ARBA" id="ARBA00022989"/>
    </source>
</evidence>
<name>A0A0H2RIF6_9AGAM</name>
<keyword evidence="9" id="KW-0807">Transducer</keyword>
<dbReference type="CDD" id="cd14966">
    <property type="entry name" value="7tmD_STE3"/>
    <property type="match status" value="1"/>
</dbReference>
<evidence type="ECO:0000256" key="4">
    <source>
        <dbReference type="ARBA" id="ARBA00022692"/>
    </source>
</evidence>
<evidence type="ECO:0000256" key="1">
    <source>
        <dbReference type="ARBA" id="ARBA00004141"/>
    </source>
</evidence>
<evidence type="ECO:0000256" key="2">
    <source>
        <dbReference type="ARBA" id="ARBA00011085"/>
    </source>
</evidence>
<proteinExistence type="inferred from homology"/>
<evidence type="ECO:0000256" key="9">
    <source>
        <dbReference type="ARBA" id="ARBA00023224"/>
    </source>
</evidence>
<reference evidence="11 12" key="1">
    <citation type="submission" date="2015-04" db="EMBL/GenBank/DDBJ databases">
        <title>Complete genome sequence of Schizopora paradoxa KUC8140, a cosmopolitan wood degrader in East Asia.</title>
        <authorList>
            <consortium name="DOE Joint Genome Institute"/>
            <person name="Min B."/>
            <person name="Park H."/>
            <person name="Jang Y."/>
            <person name="Kim J.-J."/>
            <person name="Kim K.H."/>
            <person name="Pangilinan J."/>
            <person name="Lipzen A."/>
            <person name="Riley R."/>
            <person name="Grigoriev I.V."/>
            <person name="Spatafora J.W."/>
            <person name="Choi I.-G."/>
        </authorList>
    </citation>
    <scope>NUCLEOTIDE SEQUENCE [LARGE SCALE GENOMIC DNA]</scope>
    <source>
        <strain evidence="11 12">KUC8140</strain>
    </source>
</reference>
<dbReference type="AlphaFoldDB" id="A0A0H2RIF6"/>
<evidence type="ECO:0000313" key="11">
    <source>
        <dbReference type="EMBL" id="KLO11589.1"/>
    </source>
</evidence>
<dbReference type="FunCoup" id="A0A0H2RIF6">
    <property type="interactions" value="87"/>
</dbReference>
<dbReference type="Proteomes" id="UP000053477">
    <property type="component" value="Unassembled WGS sequence"/>
</dbReference>
<dbReference type="Pfam" id="PF02076">
    <property type="entry name" value="STE3"/>
    <property type="match status" value="1"/>
</dbReference>
<protein>
    <submittedName>
        <fullName evidence="11">Fungal pheromone STE3G-protein-coupled receptor</fullName>
    </submittedName>
</protein>
<feature type="transmembrane region" description="Helical" evidence="10">
    <location>
        <begin position="6"/>
        <end position="27"/>
    </location>
</feature>
<gene>
    <name evidence="11" type="ORF">SCHPADRAFT_462515</name>
</gene>
<evidence type="ECO:0000256" key="8">
    <source>
        <dbReference type="ARBA" id="ARBA00023170"/>
    </source>
</evidence>
<evidence type="ECO:0000256" key="3">
    <source>
        <dbReference type="ARBA" id="ARBA00022507"/>
    </source>
</evidence>
<dbReference type="PANTHER" id="PTHR28097">
    <property type="entry name" value="PHEROMONE A FACTOR RECEPTOR"/>
    <property type="match status" value="1"/>
</dbReference>
<feature type="transmembrane region" description="Helical" evidence="10">
    <location>
        <begin position="155"/>
        <end position="180"/>
    </location>
</feature>
<dbReference type="EMBL" id="KQ085996">
    <property type="protein sequence ID" value="KLO11589.1"/>
    <property type="molecule type" value="Genomic_DNA"/>
</dbReference>
<organism evidence="11 12">
    <name type="scientific">Schizopora paradoxa</name>
    <dbReference type="NCBI Taxonomy" id="27342"/>
    <lineage>
        <taxon>Eukaryota</taxon>
        <taxon>Fungi</taxon>
        <taxon>Dikarya</taxon>
        <taxon>Basidiomycota</taxon>
        <taxon>Agaricomycotina</taxon>
        <taxon>Agaricomycetes</taxon>
        <taxon>Hymenochaetales</taxon>
        <taxon>Schizoporaceae</taxon>
        <taxon>Schizopora</taxon>
    </lineage>
</organism>
<evidence type="ECO:0000313" key="12">
    <source>
        <dbReference type="Proteomes" id="UP000053477"/>
    </source>
</evidence>